<feature type="region of interest" description="Disordered" evidence="1">
    <location>
        <begin position="1"/>
        <end position="73"/>
    </location>
</feature>
<sequence>MEGTTQSNQMDMSKEEARPSPEVASLPQERQICRMPEFPPIPQGLHPHFDANSESGLIHDNISRDEPFLSGRNRDFSMPIQELVQSSQRGGVGNMPKPSAEGHELLLTHRELSKR</sequence>
<accession>A0A9Q3JCD8</accession>
<feature type="compositionally biased region" description="Basic and acidic residues" evidence="1">
    <location>
        <begin position="100"/>
        <end position="115"/>
    </location>
</feature>
<evidence type="ECO:0000313" key="3">
    <source>
        <dbReference type="Proteomes" id="UP000765509"/>
    </source>
</evidence>
<feature type="region of interest" description="Disordered" evidence="1">
    <location>
        <begin position="86"/>
        <end position="115"/>
    </location>
</feature>
<comment type="caution">
    <text evidence="2">The sequence shown here is derived from an EMBL/GenBank/DDBJ whole genome shotgun (WGS) entry which is preliminary data.</text>
</comment>
<dbReference type="EMBL" id="AVOT02068598">
    <property type="protein sequence ID" value="MBW0559782.1"/>
    <property type="molecule type" value="Genomic_DNA"/>
</dbReference>
<protein>
    <submittedName>
        <fullName evidence="2">Uncharacterized protein</fullName>
    </submittedName>
</protein>
<evidence type="ECO:0000313" key="2">
    <source>
        <dbReference type="EMBL" id="MBW0559782.1"/>
    </source>
</evidence>
<dbReference type="AlphaFoldDB" id="A0A9Q3JCD8"/>
<feature type="compositionally biased region" description="Polar residues" evidence="1">
    <location>
        <begin position="1"/>
        <end position="11"/>
    </location>
</feature>
<keyword evidence="3" id="KW-1185">Reference proteome</keyword>
<dbReference type="Proteomes" id="UP000765509">
    <property type="component" value="Unassembled WGS sequence"/>
</dbReference>
<name>A0A9Q3JCD8_9BASI</name>
<proteinExistence type="predicted"/>
<reference evidence="2" key="1">
    <citation type="submission" date="2021-03" db="EMBL/GenBank/DDBJ databases">
        <title>Draft genome sequence of rust myrtle Austropuccinia psidii MF-1, a brazilian biotype.</title>
        <authorList>
            <person name="Quecine M.C."/>
            <person name="Pachon D.M.R."/>
            <person name="Bonatelli M.L."/>
            <person name="Correr F.H."/>
            <person name="Franceschini L.M."/>
            <person name="Leite T.F."/>
            <person name="Margarido G.R.A."/>
            <person name="Almeida C.A."/>
            <person name="Ferrarezi J.A."/>
            <person name="Labate C.A."/>
        </authorList>
    </citation>
    <scope>NUCLEOTIDE SEQUENCE</scope>
    <source>
        <strain evidence="2">MF-1</strain>
    </source>
</reference>
<evidence type="ECO:0000256" key="1">
    <source>
        <dbReference type="SAM" id="MobiDB-lite"/>
    </source>
</evidence>
<feature type="compositionally biased region" description="Basic and acidic residues" evidence="1">
    <location>
        <begin position="61"/>
        <end position="73"/>
    </location>
</feature>
<organism evidence="2 3">
    <name type="scientific">Austropuccinia psidii MF-1</name>
    <dbReference type="NCBI Taxonomy" id="1389203"/>
    <lineage>
        <taxon>Eukaryota</taxon>
        <taxon>Fungi</taxon>
        <taxon>Dikarya</taxon>
        <taxon>Basidiomycota</taxon>
        <taxon>Pucciniomycotina</taxon>
        <taxon>Pucciniomycetes</taxon>
        <taxon>Pucciniales</taxon>
        <taxon>Sphaerophragmiaceae</taxon>
        <taxon>Austropuccinia</taxon>
    </lineage>
</organism>
<gene>
    <name evidence="2" type="ORF">O181_099497</name>
</gene>